<protein>
    <submittedName>
        <fullName evidence="1">Uncharacterized protein</fullName>
    </submittedName>
</protein>
<dbReference type="EMBL" id="BTSX01000003">
    <property type="protein sequence ID" value="GMS88837.1"/>
    <property type="molecule type" value="Genomic_DNA"/>
</dbReference>
<proteinExistence type="predicted"/>
<dbReference type="AlphaFoldDB" id="A0AAV5T1H7"/>
<dbReference type="Proteomes" id="UP001432027">
    <property type="component" value="Unassembled WGS sequence"/>
</dbReference>
<comment type="caution">
    <text evidence="1">The sequence shown here is derived from an EMBL/GenBank/DDBJ whole genome shotgun (WGS) entry which is preliminary data.</text>
</comment>
<reference evidence="1" key="1">
    <citation type="submission" date="2023-10" db="EMBL/GenBank/DDBJ databases">
        <title>Genome assembly of Pristionchus species.</title>
        <authorList>
            <person name="Yoshida K."/>
            <person name="Sommer R.J."/>
        </authorList>
    </citation>
    <scope>NUCLEOTIDE SEQUENCE</scope>
    <source>
        <strain evidence="1">RS0144</strain>
    </source>
</reference>
<sequence>LLLLHIVSIVARPYDEDDFEDNGNFDNDYLGLEAGDCQGVNCATPCSKKRAAGKMCYAYCDGRKK</sequence>
<name>A0AAV5T1H7_9BILA</name>
<evidence type="ECO:0000313" key="2">
    <source>
        <dbReference type="Proteomes" id="UP001432027"/>
    </source>
</evidence>
<organism evidence="1 2">
    <name type="scientific">Pristionchus entomophagus</name>
    <dbReference type="NCBI Taxonomy" id="358040"/>
    <lineage>
        <taxon>Eukaryota</taxon>
        <taxon>Metazoa</taxon>
        <taxon>Ecdysozoa</taxon>
        <taxon>Nematoda</taxon>
        <taxon>Chromadorea</taxon>
        <taxon>Rhabditida</taxon>
        <taxon>Rhabditina</taxon>
        <taxon>Diplogasteromorpha</taxon>
        <taxon>Diplogasteroidea</taxon>
        <taxon>Neodiplogasteridae</taxon>
        <taxon>Pristionchus</taxon>
    </lineage>
</organism>
<accession>A0AAV5T1H7</accession>
<feature type="non-terminal residue" evidence="1">
    <location>
        <position position="1"/>
    </location>
</feature>
<keyword evidence="2" id="KW-1185">Reference proteome</keyword>
<evidence type="ECO:0000313" key="1">
    <source>
        <dbReference type="EMBL" id="GMS88837.1"/>
    </source>
</evidence>
<feature type="non-terminal residue" evidence="1">
    <location>
        <position position="65"/>
    </location>
</feature>
<gene>
    <name evidence="1" type="ORF">PENTCL1PPCAC_11012</name>
</gene>